<proteinExistence type="predicted"/>
<comment type="caution">
    <text evidence="1">The sequence shown here is derived from an EMBL/GenBank/DDBJ whole genome shotgun (WGS) entry which is preliminary data.</text>
</comment>
<name>A0ABN8RB43_9CNID</name>
<dbReference type="PANTHER" id="PTHR46880">
    <property type="entry name" value="RAS-ASSOCIATING DOMAIN-CONTAINING PROTEIN"/>
    <property type="match status" value="1"/>
</dbReference>
<reference evidence="1 2" key="1">
    <citation type="submission" date="2022-05" db="EMBL/GenBank/DDBJ databases">
        <authorList>
            <consortium name="Genoscope - CEA"/>
            <person name="William W."/>
        </authorList>
    </citation>
    <scope>NUCLEOTIDE SEQUENCE [LARGE SCALE GENOMIC DNA]</scope>
</reference>
<evidence type="ECO:0008006" key="3">
    <source>
        <dbReference type="Google" id="ProtNLM"/>
    </source>
</evidence>
<gene>
    <name evidence="1" type="ORF">PLOB_00018306</name>
</gene>
<dbReference type="InterPro" id="IPR012337">
    <property type="entry name" value="RNaseH-like_sf"/>
</dbReference>
<dbReference type="EMBL" id="CALNXK010000215">
    <property type="protein sequence ID" value="CAH3176615.1"/>
    <property type="molecule type" value="Genomic_DNA"/>
</dbReference>
<accession>A0ABN8RB43</accession>
<dbReference type="SUPFAM" id="SSF53098">
    <property type="entry name" value="Ribonuclease H-like"/>
    <property type="match status" value="1"/>
</dbReference>
<evidence type="ECO:0000313" key="2">
    <source>
        <dbReference type="Proteomes" id="UP001159405"/>
    </source>
</evidence>
<protein>
    <recommendedName>
        <fullName evidence="3">DUF4371 domain-containing protein</fullName>
    </recommendedName>
</protein>
<dbReference type="PANTHER" id="PTHR46880:SF5">
    <property type="entry name" value="DUF4371 DOMAIN-CONTAINING PROTEIN"/>
    <property type="match status" value="1"/>
</dbReference>
<sequence>TPQPKAVPQPLKQKECTQPEEEKKLLEELLKETETSLLHHQSACPAVSCQKISAEDQKAQKSLKDKFKHEWLTDKSLAYCSKTGIWWLAYVEGKGMYCLLCRKHNTKNEQNKSKVQHLAAIEAEHLQRVSTFHKESVNRENVADDVLYKALMSVYWIAKHEIPIHKLVPLLQVLEKVGVTEMKYFTHRSAGSVRELFLTLGQVILEQLLEKVHRSNFVGLLCDDVTDIATLEQFISFIQFVDPNSGEVRTDFLFVENALANSKSADAQTLFTILTSKLQELKITTEKCSSFVSDGANVMLGARSGLATRLKELNPTLISVHCICHKLALACADTSKDLDYIAGVERDHRTLWKAMENSPKRTNMYLSVQEELKSLRLQDQSKKIVARRLKKACHTRWLSMGQAVDTVYRDLEAVLRTLQSLEKEDTVACGLLTKMHKPKFIGCIYIFQHVLPILNQLSKTFQKGSVNFSHIGPAVEHAKQKLQTISSDALPVKQLQEDFKPGGRLSRIDLAPTEHHFVEMDRLLKKHVTSLITNIDNRF</sequence>
<feature type="non-terminal residue" evidence="1">
    <location>
        <position position="1"/>
    </location>
</feature>
<feature type="non-terminal residue" evidence="1">
    <location>
        <position position="539"/>
    </location>
</feature>
<keyword evidence="2" id="KW-1185">Reference proteome</keyword>
<evidence type="ECO:0000313" key="1">
    <source>
        <dbReference type="EMBL" id="CAH3176615.1"/>
    </source>
</evidence>
<organism evidence="1 2">
    <name type="scientific">Porites lobata</name>
    <dbReference type="NCBI Taxonomy" id="104759"/>
    <lineage>
        <taxon>Eukaryota</taxon>
        <taxon>Metazoa</taxon>
        <taxon>Cnidaria</taxon>
        <taxon>Anthozoa</taxon>
        <taxon>Hexacorallia</taxon>
        <taxon>Scleractinia</taxon>
        <taxon>Fungiina</taxon>
        <taxon>Poritidae</taxon>
        <taxon>Porites</taxon>
    </lineage>
</organism>
<dbReference type="Proteomes" id="UP001159405">
    <property type="component" value="Unassembled WGS sequence"/>
</dbReference>